<proteinExistence type="predicted"/>
<name>A0A4U5U5M2_COLLU</name>
<reference evidence="2 3" key="1">
    <citation type="submission" date="2019-01" db="EMBL/GenBank/DDBJ databases">
        <title>Genome Assembly of Collichthys lucidus.</title>
        <authorList>
            <person name="Cai M."/>
            <person name="Xiao S."/>
        </authorList>
    </citation>
    <scope>NUCLEOTIDE SEQUENCE [LARGE SCALE GENOMIC DNA]</scope>
    <source>
        <strain evidence="2">JT15FE1705JMU</strain>
        <tissue evidence="2">Muscle</tissue>
    </source>
</reference>
<protein>
    <submittedName>
        <fullName evidence="2">Spectrin alpha chain, non-erythrocytic 1</fullName>
    </submittedName>
</protein>
<evidence type="ECO:0000313" key="2">
    <source>
        <dbReference type="EMBL" id="TKS69543.1"/>
    </source>
</evidence>
<evidence type="ECO:0000256" key="1">
    <source>
        <dbReference type="SAM" id="MobiDB-lite"/>
    </source>
</evidence>
<dbReference type="Proteomes" id="UP000298787">
    <property type="component" value="Chromosome 4"/>
</dbReference>
<dbReference type="STRING" id="240159.A0A4U5U5M2"/>
<dbReference type="EMBL" id="CM014081">
    <property type="protein sequence ID" value="TKS69543.1"/>
    <property type="molecule type" value="Genomic_DNA"/>
</dbReference>
<keyword evidence="3" id="KW-1185">Reference proteome</keyword>
<gene>
    <name evidence="2" type="ORF">D9C73_003608</name>
</gene>
<sequence length="120" mass="13992">MCSQLEKIEVKEEALILDNKYLAQQWHQLEMRMQHNLEQRIQARTTTGVMEEAPKHALRQEFKQCLRSPCLDLTMVAEVQGHPNRYSDVLLQEYKSENIKSSVETESSFQSLGNENKPND</sequence>
<organism evidence="2 3">
    <name type="scientific">Collichthys lucidus</name>
    <name type="common">Big head croaker</name>
    <name type="synonym">Sciaena lucida</name>
    <dbReference type="NCBI Taxonomy" id="240159"/>
    <lineage>
        <taxon>Eukaryota</taxon>
        <taxon>Metazoa</taxon>
        <taxon>Chordata</taxon>
        <taxon>Craniata</taxon>
        <taxon>Vertebrata</taxon>
        <taxon>Euteleostomi</taxon>
        <taxon>Actinopterygii</taxon>
        <taxon>Neopterygii</taxon>
        <taxon>Teleostei</taxon>
        <taxon>Neoteleostei</taxon>
        <taxon>Acanthomorphata</taxon>
        <taxon>Eupercaria</taxon>
        <taxon>Sciaenidae</taxon>
        <taxon>Collichthys</taxon>
    </lineage>
</organism>
<feature type="region of interest" description="Disordered" evidence="1">
    <location>
        <begin position="100"/>
        <end position="120"/>
    </location>
</feature>
<evidence type="ECO:0000313" key="3">
    <source>
        <dbReference type="Proteomes" id="UP000298787"/>
    </source>
</evidence>
<dbReference type="AlphaFoldDB" id="A0A4U5U5M2"/>
<accession>A0A4U5U5M2</accession>